<dbReference type="GO" id="GO:0009002">
    <property type="term" value="F:serine-type D-Ala-D-Ala carboxypeptidase activity"/>
    <property type="evidence" value="ECO:0007669"/>
    <property type="project" value="UniProtKB-EC"/>
</dbReference>
<keyword evidence="6" id="KW-0573">Peptidoglycan synthesis</keyword>
<comment type="subcellular location">
    <subcellularLocation>
        <location evidence="1">Membrane</location>
    </subcellularLocation>
</comment>
<keyword evidence="7" id="KW-0472">Membrane</keyword>
<keyword evidence="4" id="KW-0808">Transferase</keyword>
<feature type="domain" description="Penicillin-binding protein transpeptidase" evidence="11">
    <location>
        <begin position="279"/>
        <end position="542"/>
    </location>
</feature>
<protein>
    <recommendedName>
        <fullName evidence="11">Penicillin-binding protein transpeptidase domain-containing protein</fullName>
    </recommendedName>
</protein>
<name>A0A5A8F4G0_9BACT</name>
<keyword evidence="13" id="KW-1185">Reference proteome</keyword>
<dbReference type="GO" id="GO:0071555">
    <property type="term" value="P:cell wall organization"/>
    <property type="evidence" value="ECO:0007669"/>
    <property type="project" value="UniProtKB-KW"/>
</dbReference>
<proteinExistence type="predicted"/>
<evidence type="ECO:0000313" key="12">
    <source>
        <dbReference type="EMBL" id="KAA0258396.1"/>
    </source>
</evidence>
<dbReference type="PANTHER" id="PTHR32282:SF11">
    <property type="entry name" value="PENICILLIN-BINDING PROTEIN 1B"/>
    <property type="match status" value="1"/>
</dbReference>
<dbReference type="GO" id="GO:0009252">
    <property type="term" value="P:peptidoglycan biosynthetic process"/>
    <property type="evidence" value="ECO:0007669"/>
    <property type="project" value="UniProtKB-KW"/>
</dbReference>
<evidence type="ECO:0000256" key="9">
    <source>
        <dbReference type="ARBA" id="ARBA00034000"/>
    </source>
</evidence>
<sequence>MNFKIIAKSLLFFLLIAIAISFSLLALKTYEDFLLARIEIPKLALQNDSKTTTLKIFASNGNVIFSGYMNFGGLINISKDFKEFDRFYKDYVGFIGKDLLLNKYWDEFYSKNKKYILHNKYKEFLKKHFISRLLKEYSLEKIYEIELNNYLFANGIKGVNGYSVSLFGKDFKNLSYKEKVFLVFCVIYDLKNAESNYPFLSKIADILSGDDARVEFHKPKTLKKYPDYLDGVLAELKNLNVDLKSKSYVVYTNFDEKLYKMSKEIIKNSLSKFKGIEAGFVLVDYFRNEVVSVNGSIRDDFSKNRAVNVRREVGSIFKPITYLTAFYYGFRPSYVLEDKPYKFKEGKQLYSPKNFKNYFMGKTNIRNGLIYSLNNLTVKLAEIVGLERVSRIATRLGFEGVKPFHAMPLGSIPQTPLIVAKVYTAIANYGKKCEITFIKKIVDDDGVVIEPDKKCRRVVDETSAYQVLFLMEKVVKYGTARRKGLIPGTAGKTGTSNDSRDCWFVGIFPPYVAVLWVGYDDFRTVGEDATGGKIAAPIIAKIEKNLLKNVKKVSFKVPKGVALKKVVRNEDLLYSDNCGNYYYEMLKKENLPRKCAQDLMVKRVKK</sequence>
<dbReference type="SUPFAM" id="SSF56601">
    <property type="entry name" value="beta-lactamase/transpeptidase-like"/>
    <property type="match status" value="1"/>
</dbReference>
<evidence type="ECO:0000256" key="2">
    <source>
        <dbReference type="ARBA" id="ARBA00022475"/>
    </source>
</evidence>
<evidence type="ECO:0000256" key="3">
    <source>
        <dbReference type="ARBA" id="ARBA00022676"/>
    </source>
</evidence>
<evidence type="ECO:0000256" key="7">
    <source>
        <dbReference type="ARBA" id="ARBA00023136"/>
    </source>
</evidence>
<organism evidence="12 13">
    <name type="scientific">Deferribacter autotrophicus</name>
    <dbReference type="NCBI Taxonomy" id="500465"/>
    <lineage>
        <taxon>Bacteria</taxon>
        <taxon>Pseudomonadati</taxon>
        <taxon>Deferribacterota</taxon>
        <taxon>Deferribacteres</taxon>
        <taxon>Deferribacterales</taxon>
        <taxon>Deferribacteraceae</taxon>
        <taxon>Deferribacter</taxon>
    </lineage>
</organism>
<comment type="caution">
    <text evidence="12">The sequence shown here is derived from an EMBL/GenBank/DDBJ whole genome shotgun (WGS) entry which is preliminary data.</text>
</comment>
<gene>
    <name evidence="12" type="ORF">FHQ18_04350</name>
</gene>
<dbReference type="InterPro" id="IPR050396">
    <property type="entry name" value="Glycosyltr_51/Transpeptidase"/>
</dbReference>
<evidence type="ECO:0000256" key="5">
    <source>
        <dbReference type="ARBA" id="ARBA00022960"/>
    </source>
</evidence>
<dbReference type="InterPro" id="IPR001460">
    <property type="entry name" value="PCN-bd_Tpept"/>
</dbReference>
<dbReference type="Pfam" id="PF00905">
    <property type="entry name" value="Transpeptidase"/>
    <property type="match status" value="1"/>
</dbReference>
<evidence type="ECO:0000259" key="11">
    <source>
        <dbReference type="Pfam" id="PF00905"/>
    </source>
</evidence>
<dbReference type="Proteomes" id="UP000322876">
    <property type="component" value="Unassembled WGS sequence"/>
</dbReference>
<evidence type="ECO:0000256" key="6">
    <source>
        <dbReference type="ARBA" id="ARBA00022984"/>
    </source>
</evidence>
<evidence type="ECO:0000256" key="4">
    <source>
        <dbReference type="ARBA" id="ARBA00022679"/>
    </source>
</evidence>
<dbReference type="GO" id="GO:0016020">
    <property type="term" value="C:membrane"/>
    <property type="evidence" value="ECO:0007669"/>
    <property type="project" value="UniProtKB-SubCell"/>
</dbReference>
<dbReference type="OrthoDB" id="9776832at2"/>
<dbReference type="GO" id="GO:0008658">
    <property type="term" value="F:penicillin binding"/>
    <property type="evidence" value="ECO:0007669"/>
    <property type="project" value="InterPro"/>
</dbReference>
<keyword evidence="5" id="KW-0133">Cell shape</keyword>
<dbReference type="Gene3D" id="3.40.710.10">
    <property type="entry name" value="DD-peptidase/beta-lactamase superfamily"/>
    <property type="match status" value="1"/>
</dbReference>
<evidence type="ECO:0000256" key="1">
    <source>
        <dbReference type="ARBA" id="ARBA00004370"/>
    </source>
</evidence>
<keyword evidence="8" id="KW-0961">Cell wall biogenesis/degradation</keyword>
<accession>A0A5A8F4G0</accession>
<keyword evidence="3" id="KW-0328">Glycosyltransferase</keyword>
<dbReference type="EMBL" id="VFJB01000004">
    <property type="protein sequence ID" value="KAA0258396.1"/>
    <property type="molecule type" value="Genomic_DNA"/>
</dbReference>
<reference evidence="12 13" key="1">
    <citation type="submission" date="2019-06" db="EMBL/GenBank/DDBJ databases">
        <title>Genomic insights into carbon and energy metabolism of Deferribacter autotrophicus revealed new metabolic traits in the phylum Deferribacteres.</title>
        <authorList>
            <person name="Slobodkin A.I."/>
            <person name="Slobodkina G.B."/>
            <person name="Allioux M."/>
            <person name="Alain K."/>
            <person name="Jebbar M."/>
            <person name="Shadrin V."/>
            <person name="Kublanov I.V."/>
            <person name="Toshchakov S.V."/>
            <person name="Bonch-Osmolovskaya E.A."/>
        </authorList>
    </citation>
    <scope>NUCLEOTIDE SEQUENCE [LARGE SCALE GENOMIC DNA]</scope>
    <source>
        <strain evidence="12 13">SL50</strain>
    </source>
</reference>
<comment type="catalytic activity">
    <reaction evidence="9">
        <text>Preferential cleavage: (Ac)2-L-Lys-D-Ala-|-D-Ala. Also transpeptidation of peptidyl-alanyl moieties that are N-acyl substituents of D-alanine.</text>
        <dbReference type="EC" id="3.4.16.4"/>
    </reaction>
</comment>
<dbReference type="GO" id="GO:0030288">
    <property type="term" value="C:outer membrane-bounded periplasmic space"/>
    <property type="evidence" value="ECO:0007669"/>
    <property type="project" value="TreeGrafter"/>
</dbReference>
<dbReference type="InterPro" id="IPR012338">
    <property type="entry name" value="Beta-lactam/transpept-like"/>
</dbReference>
<dbReference type="PANTHER" id="PTHR32282">
    <property type="entry name" value="BINDING PROTEIN TRANSPEPTIDASE, PUTATIVE-RELATED"/>
    <property type="match status" value="1"/>
</dbReference>
<dbReference type="GO" id="GO:0008955">
    <property type="term" value="F:peptidoglycan glycosyltransferase activity"/>
    <property type="evidence" value="ECO:0007669"/>
    <property type="project" value="UniProtKB-EC"/>
</dbReference>
<dbReference type="GO" id="GO:0008360">
    <property type="term" value="P:regulation of cell shape"/>
    <property type="evidence" value="ECO:0007669"/>
    <property type="project" value="UniProtKB-KW"/>
</dbReference>
<dbReference type="AlphaFoldDB" id="A0A5A8F4G0"/>
<evidence type="ECO:0000256" key="10">
    <source>
        <dbReference type="ARBA" id="ARBA00049902"/>
    </source>
</evidence>
<comment type="catalytic activity">
    <reaction evidence="10">
        <text>[GlcNAc-(1-&gt;4)-Mur2Ac(oyl-L-Ala-gamma-D-Glu-L-Lys-D-Ala-D-Ala)](n)-di-trans,octa-cis-undecaprenyl diphosphate + beta-D-GlcNAc-(1-&gt;4)-Mur2Ac(oyl-L-Ala-gamma-D-Glu-L-Lys-D-Ala-D-Ala)-di-trans,octa-cis-undecaprenyl diphosphate = [GlcNAc-(1-&gt;4)-Mur2Ac(oyl-L-Ala-gamma-D-Glu-L-Lys-D-Ala-D-Ala)](n+1)-di-trans,octa-cis-undecaprenyl diphosphate + di-trans,octa-cis-undecaprenyl diphosphate + H(+)</text>
        <dbReference type="Rhea" id="RHEA:23708"/>
        <dbReference type="Rhea" id="RHEA-COMP:9602"/>
        <dbReference type="Rhea" id="RHEA-COMP:9603"/>
        <dbReference type="ChEBI" id="CHEBI:15378"/>
        <dbReference type="ChEBI" id="CHEBI:58405"/>
        <dbReference type="ChEBI" id="CHEBI:60033"/>
        <dbReference type="ChEBI" id="CHEBI:78435"/>
        <dbReference type="EC" id="2.4.99.28"/>
    </reaction>
</comment>
<evidence type="ECO:0000256" key="8">
    <source>
        <dbReference type="ARBA" id="ARBA00023316"/>
    </source>
</evidence>
<dbReference type="RefSeq" id="WP_149265953.1">
    <property type="nucleotide sequence ID" value="NZ_VFJB01000004.1"/>
</dbReference>
<evidence type="ECO:0000313" key="13">
    <source>
        <dbReference type="Proteomes" id="UP000322876"/>
    </source>
</evidence>
<keyword evidence="2" id="KW-1003">Cell membrane</keyword>